<dbReference type="AlphaFoldDB" id="A0AA39M464"/>
<organism evidence="2 3">
    <name type="scientific">Steinernema hermaphroditum</name>
    <dbReference type="NCBI Taxonomy" id="289476"/>
    <lineage>
        <taxon>Eukaryota</taxon>
        <taxon>Metazoa</taxon>
        <taxon>Ecdysozoa</taxon>
        <taxon>Nematoda</taxon>
        <taxon>Chromadorea</taxon>
        <taxon>Rhabditida</taxon>
        <taxon>Tylenchina</taxon>
        <taxon>Panagrolaimomorpha</taxon>
        <taxon>Strongyloidoidea</taxon>
        <taxon>Steinernematidae</taxon>
        <taxon>Steinernema</taxon>
    </lineage>
</organism>
<feature type="chain" id="PRO_5041235305" evidence="1">
    <location>
        <begin position="19"/>
        <end position="150"/>
    </location>
</feature>
<comment type="caution">
    <text evidence="2">The sequence shown here is derived from an EMBL/GenBank/DDBJ whole genome shotgun (WGS) entry which is preliminary data.</text>
</comment>
<sequence length="150" mass="16445">MKLLVLGLFVTFSAVIDAYYSVDGNLSPNPGLPWNPLSPIRPTNNANALSGPPEKNSFPYPYGSVPYGNQIQWPYGYGPYGSINNNVGGTYGGLSNWPYQSQNWLPWRPLIPQPKPIEEKKNVSGNVVEVPIETAVEGLPGEKPFPQSKK</sequence>
<gene>
    <name evidence="2" type="ORF">QR680_014422</name>
</gene>
<protein>
    <submittedName>
        <fullName evidence="2">Uncharacterized protein</fullName>
    </submittedName>
</protein>
<evidence type="ECO:0000256" key="1">
    <source>
        <dbReference type="SAM" id="SignalP"/>
    </source>
</evidence>
<evidence type="ECO:0000313" key="3">
    <source>
        <dbReference type="Proteomes" id="UP001175271"/>
    </source>
</evidence>
<accession>A0AA39M464</accession>
<feature type="signal peptide" evidence="1">
    <location>
        <begin position="1"/>
        <end position="18"/>
    </location>
</feature>
<dbReference type="EMBL" id="JAUCMV010000002">
    <property type="protein sequence ID" value="KAK0419945.1"/>
    <property type="molecule type" value="Genomic_DNA"/>
</dbReference>
<reference evidence="2" key="1">
    <citation type="submission" date="2023-06" db="EMBL/GenBank/DDBJ databases">
        <title>Genomic analysis of the entomopathogenic nematode Steinernema hermaphroditum.</title>
        <authorList>
            <person name="Schwarz E.M."/>
            <person name="Heppert J.K."/>
            <person name="Baniya A."/>
            <person name="Schwartz H.T."/>
            <person name="Tan C.-H."/>
            <person name="Antoshechkin I."/>
            <person name="Sternberg P.W."/>
            <person name="Goodrich-Blair H."/>
            <person name="Dillman A.R."/>
        </authorList>
    </citation>
    <scope>NUCLEOTIDE SEQUENCE</scope>
    <source>
        <strain evidence="2">PS9179</strain>
        <tissue evidence="2">Whole animal</tissue>
    </source>
</reference>
<name>A0AA39M464_9BILA</name>
<proteinExistence type="predicted"/>
<evidence type="ECO:0000313" key="2">
    <source>
        <dbReference type="EMBL" id="KAK0419945.1"/>
    </source>
</evidence>
<keyword evidence="1" id="KW-0732">Signal</keyword>
<keyword evidence="3" id="KW-1185">Reference proteome</keyword>
<dbReference type="Proteomes" id="UP001175271">
    <property type="component" value="Unassembled WGS sequence"/>
</dbReference>